<gene>
    <name evidence="3" type="ORF">skT53_33260</name>
</gene>
<reference evidence="3 4" key="1">
    <citation type="submission" date="2020-08" db="EMBL/GenBank/DDBJ databases">
        <title>Complete Genome Sequence of Effusibacillus dendaii Strain skT53, Isolated from Farmland soil.</title>
        <authorList>
            <person name="Konishi T."/>
            <person name="Kawasaki H."/>
        </authorList>
    </citation>
    <scope>NUCLEOTIDE SEQUENCE [LARGE SCALE GENOMIC DNA]</scope>
    <source>
        <strain evidence="4">skT53</strain>
    </source>
</reference>
<dbReference type="InterPro" id="IPR025341">
    <property type="entry name" value="DUF4247"/>
</dbReference>
<name>A0A7I8DKB6_9BACL</name>
<dbReference type="AlphaFoldDB" id="A0A7I8DKB6"/>
<feature type="signal peptide" evidence="2">
    <location>
        <begin position="1"/>
        <end position="31"/>
    </location>
</feature>
<keyword evidence="4" id="KW-1185">Reference proteome</keyword>
<accession>A0A7I8DKB6</accession>
<feature type="compositionally biased region" description="Polar residues" evidence="1">
    <location>
        <begin position="204"/>
        <end position="216"/>
    </location>
</feature>
<dbReference type="Pfam" id="PF14042">
    <property type="entry name" value="DUF4247"/>
    <property type="match status" value="1"/>
</dbReference>
<sequence>MQRLSKYLKLLVAFALSVSLLSGCGSQPVSASYPLESVTQNGAEASRVYRAENKTVPQVAQELAEQRKPQEISKEDPDRMFLVYPDEWYHLQKDPQKPSDTLIEVDSKEFVRQNYAPSFLEGYIVGSVLSNLFDSWNRYPGTYRGYTSKDIYKPNVDYRSPTTQEKKAIPPITVERGGSIIKRSDKLSGSGISIGADGNVLKKSPSTTVPRNNSPPKTRVGGFGKITKRR</sequence>
<dbReference type="EMBL" id="AP023366">
    <property type="protein sequence ID" value="BCJ88341.1"/>
    <property type="molecule type" value="Genomic_DNA"/>
</dbReference>
<feature type="region of interest" description="Disordered" evidence="1">
    <location>
        <begin position="198"/>
        <end position="230"/>
    </location>
</feature>
<organism evidence="3 4">
    <name type="scientific">Effusibacillus dendaii</name>
    <dbReference type="NCBI Taxonomy" id="2743772"/>
    <lineage>
        <taxon>Bacteria</taxon>
        <taxon>Bacillati</taxon>
        <taxon>Bacillota</taxon>
        <taxon>Bacilli</taxon>
        <taxon>Bacillales</taxon>
        <taxon>Alicyclobacillaceae</taxon>
        <taxon>Effusibacillus</taxon>
    </lineage>
</organism>
<evidence type="ECO:0008006" key="5">
    <source>
        <dbReference type="Google" id="ProtNLM"/>
    </source>
</evidence>
<evidence type="ECO:0000313" key="3">
    <source>
        <dbReference type="EMBL" id="BCJ88341.1"/>
    </source>
</evidence>
<evidence type="ECO:0000256" key="2">
    <source>
        <dbReference type="SAM" id="SignalP"/>
    </source>
</evidence>
<dbReference type="Proteomes" id="UP000593802">
    <property type="component" value="Chromosome"/>
</dbReference>
<evidence type="ECO:0000256" key="1">
    <source>
        <dbReference type="SAM" id="MobiDB-lite"/>
    </source>
</evidence>
<protein>
    <recommendedName>
        <fullName evidence="5">DUF4247 domain-containing protein</fullName>
    </recommendedName>
</protein>
<dbReference type="RefSeq" id="WP_200758963.1">
    <property type="nucleotide sequence ID" value="NZ_AP023366.1"/>
</dbReference>
<feature type="chain" id="PRO_5032705308" description="DUF4247 domain-containing protein" evidence="2">
    <location>
        <begin position="32"/>
        <end position="230"/>
    </location>
</feature>
<keyword evidence="2" id="KW-0732">Signal</keyword>
<dbReference type="PROSITE" id="PS51257">
    <property type="entry name" value="PROKAR_LIPOPROTEIN"/>
    <property type="match status" value="1"/>
</dbReference>
<proteinExistence type="predicted"/>
<dbReference type="KEGG" id="eff:skT53_33260"/>
<evidence type="ECO:0000313" key="4">
    <source>
        <dbReference type="Proteomes" id="UP000593802"/>
    </source>
</evidence>